<evidence type="ECO:0000313" key="3">
    <source>
        <dbReference type="Proteomes" id="UP001227230"/>
    </source>
</evidence>
<name>A0ABY9C8G8_VITVI</name>
<organism evidence="2 3">
    <name type="scientific">Vitis vinifera</name>
    <name type="common">Grape</name>
    <dbReference type="NCBI Taxonomy" id="29760"/>
    <lineage>
        <taxon>Eukaryota</taxon>
        <taxon>Viridiplantae</taxon>
        <taxon>Streptophyta</taxon>
        <taxon>Embryophyta</taxon>
        <taxon>Tracheophyta</taxon>
        <taxon>Spermatophyta</taxon>
        <taxon>Magnoliopsida</taxon>
        <taxon>eudicotyledons</taxon>
        <taxon>Gunneridae</taxon>
        <taxon>Pentapetalae</taxon>
        <taxon>rosids</taxon>
        <taxon>Vitales</taxon>
        <taxon>Vitaceae</taxon>
        <taxon>Viteae</taxon>
        <taxon>Vitis</taxon>
    </lineage>
</organism>
<accession>A0ABY9C8G8</accession>
<gene>
    <name evidence="2" type="ORF">VitviT2T_010674</name>
</gene>
<dbReference type="EMBL" id="CP126654">
    <property type="protein sequence ID" value="WJZ91617.1"/>
    <property type="molecule type" value="Genomic_DNA"/>
</dbReference>
<sequence length="110" mass="12735">MSIEALAMAGADYIKCGINLQELEREDLEKTPQHLLAEQRHRNKSEENERDKMPLEKWQEMEEDMEAWAKAVPTFNVFLLQISGLERATNLHPQGNVKNRHDISTSNEDC</sequence>
<dbReference type="Proteomes" id="UP001227230">
    <property type="component" value="Chromosome 7"/>
</dbReference>
<reference evidence="2 3" key="1">
    <citation type="journal article" date="2023" name="Hortic Res">
        <title>The complete reference genome for grapevine (Vitis vinifera L.) genetics and breeding.</title>
        <authorList>
            <person name="Shi X."/>
            <person name="Cao S."/>
            <person name="Wang X."/>
            <person name="Huang S."/>
            <person name="Wang Y."/>
            <person name="Liu Z."/>
            <person name="Liu W."/>
            <person name="Leng X."/>
            <person name="Peng Y."/>
            <person name="Wang N."/>
            <person name="Wang Y."/>
            <person name="Ma Z."/>
            <person name="Xu X."/>
            <person name="Zhang F."/>
            <person name="Xue H."/>
            <person name="Zhong H."/>
            <person name="Wang Y."/>
            <person name="Zhang K."/>
            <person name="Velt A."/>
            <person name="Avia K."/>
            <person name="Holtgrawe D."/>
            <person name="Grimplet J."/>
            <person name="Matus J.T."/>
            <person name="Ware D."/>
            <person name="Wu X."/>
            <person name="Wang H."/>
            <person name="Liu C."/>
            <person name="Fang Y."/>
            <person name="Rustenholz C."/>
            <person name="Cheng Z."/>
            <person name="Xiao H."/>
            <person name="Zhou Y."/>
        </authorList>
    </citation>
    <scope>NUCLEOTIDE SEQUENCE [LARGE SCALE GENOMIC DNA]</scope>
    <source>
        <strain evidence="3">cv. Pinot noir / PN40024</strain>
        <tissue evidence="2">Leaf</tissue>
    </source>
</reference>
<feature type="region of interest" description="Disordered" evidence="1">
    <location>
        <begin position="30"/>
        <end position="54"/>
    </location>
</feature>
<protein>
    <submittedName>
        <fullName evidence="2">Uncharacterized protein</fullName>
    </submittedName>
</protein>
<feature type="region of interest" description="Disordered" evidence="1">
    <location>
        <begin position="89"/>
        <end position="110"/>
    </location>
</feature>
<keyword evidence="3" id="KW-1185">Reference proteome</keyword>
<evidence type="ECO:0000256" key="1">
    <source>
        <dbReference type="SAM" id="MobiDB-lite"/>
    </source>
</evidence>
<proteinExistence type="predicted"/>
<evidence type="ECO:0000313" key="2">
    <source>
        <dbReference type="EMBL" id="WJZ91617.1"/>
    </source>
</evidence>